<gene>
    <name evidence="2" type="ordered locus">KSE_34990</name>
</gene>
<dbReference type="eggNOG" id="ENOG50321UI">
    <property type="taxonomic scope" value="Bacteria"/>
</dbReference>
<dbReference type="KEGG" id="ksk:KSE_34990"/>
<evidence type="ECO:0000313" key="2">
    <source>
        <dbReference type="EMBL" id="BAJ29305.1"/>
    </source>
</evidence>
<keyword evidence="1" id="KW-0472">Membrane</keyword>
<keyword evidence="1" id="KW-0812">Transmembrane</keyword>
<dbReference type="RefSeq" id="WP_014136612.1">
    <property type="nucleotide sequence ID" value="NC_016109.1"/>
</dbReference>
<dbReference type="AlphaFoldDB" id="E4NDM4"/>
<organism evidence="2 3">
    <name type="scientific">Kitasatospora setae (strain ATCC 33774 / DSM 43861 / JCM 3304 / KCC A-0304 / NBRC 14216 / KM-6054)</name>
    <name type="common">Streptomyces setae</name>
    <dbReference type="NCBI Taxonomy" id="452652"/>
    <lineage>
        <taxon>Bacteria</taxon>
        <taxon>Bacillati</taxon>
        <taxon>Actinomycetota</taxon>
        <taxon>Actinomycetes</taxon>
        <taxon>Kitasatosporales</taxon>
        <taxon>Streptomycetaceae</taxon>
        <taxon>Kitasatospora</taxon>
    </lineage>
</organism>
<accession>E4NDM4</accession>
<proteinExistence type="predicted"/>
<name>E4NDM4_KITSK</name>
<dbReference type="Proteomes" id="UP000007076">
    <property type="component" value="Chromosome"/>
</dbReference>
<feature type="transmembrane region" description="Helical" evidence="1">
    <location>
        <begin position="135"/>
        <end position="154"/>
    </location>
</feature>
<feature type="transmembrane region" description="Helical" evidence="1">
    <location>
        <begin position="160"/>
        <end position="181"/>
    </location>
</feature>
<protein>
    <submittedName>
        <fullName evidence="2">Uncharacterized protein</fullName>
    </submittedName>
</protein>
<dbReference type="HOGENOM" id="CLU_068253_0_0_11"/>
<dbReference type="EMBL" id="AP010968">
    <property type="protein sequence ID" value="BAJ29305.1"/>
    <property type="molecule type" value="Genomic_DNA"/>
</dbReference>
<dbReference type="PATRIC" id="fig|452652.3.peg.3502"/>
<evidence type="ECO:0000313" key="3">
    <source>
        <dbReference type="Proteomes" id="UP000007076"/>
    </source>
</evidence>
<keyword evidence="3" id="KW-1185">Reference proteome</keyword>
<evidence type="ECO:0000256" key="1">
    <source>
        <dbReference type="SAM" id="Phobius"/>
    </source>
</evidence>
<sequence length="232" mass="24507">MGDLTSGTERLNAKLAQVHPAARQATDHWYVPRWVADRITWLADRTVEIGKGILDTVVDLLKGVVAPIYMFDYGLEWKDIRGQAKAVSDEIRPEVRPTNRTWKDDAADNYADAATLQKDAAARVGDIADKIGTSLLLCAVAALAFYATVLAVVVKLIAATVAAIAAFGSAVFSWAGALIILEEAGVNTALLATAGTALLAVLGTQATEFVTLAGEASDPTGFPNGRWPDAVA</sequence>
<keyword evidence="1" id="KW-1133">Transmembrane helix</keyword>
<dbReference type="STRING" id="452652.KSE_34990"/>
<reference evidence="2 3" key="1">
    <citation type="journal article" date="2010" name="DNA Res.">
        <title>Genome sequence of Kitasatospora setae NBRC 14216T: an evolutionary snapshot of the family Streptomycetaceae.</title>
        <authorList>
            <person name="Ichikawa N."/>
            <person name="Oguchi A."/>
            <person name="Ikeda H."/>
            <person name="Ishikawa J."/>
            <person name="Kitani S."/>
            <person name="Watanabe Y."/>
            <person name="Nakamura S."/>
            <person name="Katano Y."/>
            <person name="Kishi E."/>
            <person name="Sasagawa M."/>
            <person name="Ankai A."/>
            <person name="Fukui S."/>
            <person name="Hashimoto Y."/>
            <person name="Kamata S."/>
            <person name="Otoguro M."/>
            <person name="Tanikawa S."/>
            <person name="Nihira T."/>
            <person name="Horinouchi S."/>
            <person name="Ohnishi Y."/>
            <person name="Hayakawa M."/>
            <person name="Kuzuyama T."/>
            <person name="Arisawa A."/>
            <person name="Nomoto F."/>
            <person name="Miura H."/>
            <person name="Takahashi Y."/>
            <person name="Fujita N."/>
        </authorList>
    </citation>
    <scope>NUCLEOTIDE SEQUENCE [LARGE SCALE GENOMIC DNA]</scope>
    <source>
        <strain evidence="3">ATCC 33774 / DSM 43861 / JCM 3304 / KCC A-0304 / NBRC 14216 / KM-6054</strain>
    </source>
</reference>